<dbReference type="HOGENOM" id="CLU_060077_8_1_4"/>
<protein>
    <submittedName>
        <fullName evidence="3">Transcriptional regulator</fullName>
    </submittedName>
</protein>
<feature type="domain" description="HTH merR-type" evidence="2">
    <location>
        <begin position="6"/>
        <end position="73"/>
    </location>
</feature>
<dbReference type="CDD" id="cd01109">
    <property type="entry name" value="HTH_YyaN"/>
    <property type="match status" value="1"/>
</dbReference>
<dbReference type="Gene3D" id="1.10.1660.10">
    <property type="match status" value="1"/>
</dbReference>
<dbReference type="PRINTS" id="PR00040">
    <property type="entry name" value="HTHMERR"/>
</dbReference>
<dbReference type="GO" id="GO:0003700">
    <property type="term" value="F:DNA-binding transcription factor activity"/>
    <property type="evidence" value="ECO:0007669"/>
    <property type="project" value="InterPro"/>
</dbReference>
<dbReference type="STRING" id="279058.LT85_3224"/>
<evidence type="ECO:0000313" key="3">
    <source>
        <dbReference type="EMBL" id="AIY42382.1"/>
    </source>
</evidence>
<dbReference type="EMBL" id="CP009962">
    <property type="protein sequence ID" value="AIY42382.1"/>
    <property type="molecule type" value="Genomic_DNA"/>
</dbReference>
<dbReference type="InterPro" id="IPR000551">
    <property type="entry name" value="MerR-type_HTH_dom"/>
</dbReference>
<dbReference type="InterPro" id="IPR047057">
    <property type="entry name" value="MerR_fam"/>
</dbReference>
<dbReference type="AlphaFoldDB" id="A0A0A1FHL5"/>
<evidence type="ECO:0000313" key="4">
    <source>
        <dbReference type="Proteomes" id="UP000030302"/>
    </source>
</evidence>
<dbReference type="SUPFAM" id="SSF46955">
    <property type="entry name" value="Putative DNA-binding domain"/>
    <property type="match status" value="1"/>
</dbReference>
<evidence type="ECO:0000259" key="2">
    <source>
        <dbReference type="PROSITE" id="PS50937"/>
    </source>
</evidence>
<name>A0A0A1FHL5_9BURK</name>
<dbReference type="GO" id="GO:0003677">
    <property type="term" value="F:DNA binding"/>
    <property type="evidence" value="ECO:0007669"/>
    <property type="project" value="UniProtKB-KW"/>
</dbReference>
<accession>A0A0A1FHL5</accession>
<organism evidence="3 4">
    <name type="scientific">Collimonas arenae</name>
    <dbReference type="NCBI Taxonomy" id="279058"/>
    <lineage>
        <taxon>Bacteria</taxon>
        <taxon>Pseudomonadati</taxon>
        <taxon>Pseudomonadota</taxon>
        <taxon>Betaproteobacteria</taxon>
        <taxon>Burkholderiales</taxon>
        <taxon>Oxalobacteraceae</taxon>
        <taxon>Collimonas</taxon>
    </lineage>
</organism>
<dbReference type="OrthoDB" id="9808480at2"/>
<dbReference type="InterPro" id="IPR009061">
    <property type="entry name" value="DNA-bd_dom_put_sf"/>
</dbReference>
<dbReference type="Pfam" id="PF13411">
    <property type="entry name" value="MerR_1"/>
    <property type="match status" value="1"/>
</dbReference>
<dbReference type="SMART" id="SM00422">
    <property type="entry name" value="HTH_MERR"/>
    <property type="match status" value="1"/>
</dbReference>
<dbReference type="KEGG" id="care:LT85_3224"/>
<keyword evidence="4" id="KW-1185">Reference proteome</keyword>
<dbReference type="PANTHER" id="PTHR30204">
    <property type="entry name" value="REDOX-CYCLING DRUG-SENSING TRANSCRIPTIONAL ACTIVATOR SOXR"/>
    <property type="match status" value="1"/>
</dbReference>
<dbReference type="Proteomes" id="UP000030302">
    <property type="component" value="Chromosome"/>
</dbReference>
<keyword evidence="1" id="KW-0238">DNA-binding</keyword>
<evidence type="ECO:0000256" key="1">
    <source>
        <dbReference type="ARBA" id="ARBA00023125"/>
    </source>
</evidence>
<proteinExistence type="predicted"/>
<sequence>MATSNTIQQAAAATGLSTHTLRYYEKIGLIDPVPRQSNQHRLYRQEDMRWIEFLLRLRATGMSIQQMLRYAELRRLGDRLGSVSERKALLEQHATTLEADLLVLQDTLEMLRGKIAHYASQEEQLKATIDT</sequence>
<reference evidence="4" key="1">
    <citation type="journal article" date="2014" name="Soil Biol. Biochem.">
        <title>Structure and function of bacterial communities in ageing soils: Insights from the Mendocino ecological staircase.</title>
        <authorList>
            <person name="Uroz S."/>
            <person name="Tech J.J."/>
            <person name="Sawaya N.A."/>
            <person name="Frey-Klett P."/>
            <person name="Leveau J.H.J."/>
        </authorList>
    </citation>
    <scope>NUCLEOTIDE SEQUENCE [LARGE SCALE GENOMIC DNA]</scope>
    <source>
        <strain evidence="4">Cal35</strain>
    </source>
</reference>
<dbReference type="PROSITE" id="PS50937">
    <property type="entry name" value="HTH_MERR_2"/>
    <property type="match status" value="1"/>
</dbReference>
<gene>
    <name evidence="3" type="ORF">LT85_3224</name>
</gene>
<dbReference type="RefSeq" id="WP_038490563.1">
    <property type="nucleotide sequence ID" value="NZ_CP009962.1"/>
</dbReference>
<dbReference type="PANTHER" id="PTHR30204:SF98">
    <property type="entry name" value="HTH-TYPE TRANSCRIPTIONAL REGULATOR ADHR"/>
    <property type="match status" value="1"/>
</dbReference>